<protein>
    <submittedName>
        <fullName evidence="6">CAMK family protein kinase</fullName>
    </submittedName>
</protein>
<evidence type="ECO:0000259" key="5">
    <source>
        <dbReference type="PROSITE" id="PS50011"/>
    </source>
</evidence>
<keyword evidence="6" id="KW-0808">Transferase</keyword>
<feature type="domain" description="Protein kinase" evidence="5">
    <location>
        <begin position="19"/>
        <end position="271"/>
    </location>
</feature>
<dbReference type="RefSeq" id="XP_068361714.1">
    <property type="nucleotide sequence ID" value="XM_068502803.1"/>
</dbReference>
<keyword evidence="6" id="KW-0418">Kinase</keyword>
<dbReference type="PROSITE" id="PS00107">
    <property type="entry name" value="PROTEIN_KINASE_ATP"/>
    <property type="match status" value="1"/>
</dbReference>
<dbReference type="EMBL" id="MLAK01000663">
    <property type="protein sequence ID" value="OHT08578.1"/>
    <property type="molecule type" value="Genomic_DNA"/>
</dbReference>
<dbReference type="Pfam" id="PF00069">
    <property type="entry name" value="Pkinase"/>
    <property type="match status" value="1"/>
</dbReference>
<dbReference type="Proteomes" id="UP000179807">
    <property type="component" value="Unassembled WGS sequence"/>
</dbReference>
<evidence type="ECO:0000256" key="4">
    <source>
        <dbReference type="RuleBase" id="RU000304"/>
    </source>
</evidence>
<feature type="binding site" evidence="3">
    <location>
        <position position="49"/>
    </location>
    <ligand>
        <name>ATP</name>
        <dbReference type="ChEBI" id="CHEBI:30616"/>
    </ligand>
</feature>
<dbReference type="PROSITE" id="PS50011">
    <property type="entry name" value="PROTEIN_KINASE_DOM"/>
    <property type="match status" value="1"/>
</dbReference>
<keyword evidence="4" id="KW-0723">Serine/threonine-protein kinase</keyword>
<dbReference type="SUPFAM" id="SSF56112">
    <property type="entry name" value="Protein kinase-like (PK-like)"/>
    <property type="match status" value="1"/>
</dbReference>
<dbReference type="VEuPathDB" id="TrichDB:TRFO_22837"/>
<organism evidence="6 7">
    <name type="scientific">Tritrichomonas foetus</name>
    <dbReference type="NCBI Taxonomy" id="1144522"/>
    <lineage>
        <taxon>Eukaryota</taxon>
        <taxon>Metamonada</taxon>
        <taxon>Parabasalia</taxon>
        <taxon>Tritrichomonadida</taxon>
        <taxon>Tritrichomonadidae</taxon>
        <taxon>Tritrichomonas</taxon>
    </lineage>
</organism>
<gene>
    <name evidence="6" type="ORF">TRFO_22837</name>
</gene>
<dbReference type="GO" id="GO:0005524">
    <property type="term" value="F:ATP binding"/>
    <property type="evidence" value="ECO:0007669"/>
    <property type="project" value="UniProtKB-UniRule"/>
</dbReference>
<dbReference type="InterPro" id="IPR011009">
    <property type="entry name" value="Kinase-like_dom_sf"/>
</dbReference>
<proteinExistence type="inferred from homology"/>
<dbReference type="SMART" id="SM00220">
    <property type="entry name" value="S_TKc"/>
    <property type="match status" value="1"/>
</dbReference>
<accession>A0A1J4KC76</accession>
<dbReference type="PANTHER" id="PTHR24362:SF309">
    <property type="entry name" value="PROTEIN KINASE DOMAIN-CONTAINING PROTEIN"/>
    <property type="match status" value="1"/>
</dbReference>
<keyword evidence="7" id="KW-1185">Reference proteome</keyword>
<dbReference type="AlphaFoldDB" id="A0A1J4KC76"/>
<dbReference type="InterPro" id="IPR000719">
    <property type="entry name" value="Prot_kinase_dom"/>
</dbReference>
<evidence type="ECO:0000256" key="3">
    <source>
        <dbReference type="PROSITE-ProRule" id="PRU10141"/>
    </source>
</evidence>
<evidence type="ECO:0000256" key="1">
    <source>
        <dbReference type="ARBA" id="ARBA00022741"/>
    </source>
</evidence>
<comment type="similarity">
    <text evidence="4">Belongs to the protein kinase superfamily.</text>
</comment>
<dbReference type="GeneID" id="94837507"/>
<dbReference type="FunFam" id="1.10.510.10:FF:000571">
    <property type="entry name" value="Maternal embryonic leucine zipper kinase"/>
    <property type="match status" value="1"/>
</dbReference>
<evidence type="ECO:0000313" key="7">
    <source>
        <dbReference type="Proteomes" id="UP000179807"/>
    </source>
</evidence>
<sequence>MDPDAIARTAEGTLKEHGFILQSLIGKGGFSCVYQIYSEKYNYQSFVAKVVPLASSGDVKLVDKEAGALIMLDHPNIIKIFDYFSDSHCFYLIFEYCSRGSMKKYVDSNFVWNIEELVLNTIQILKALQHCHQSGIAHRDIKPQNILIDEYGRPKLADFGLSSLNPSSNEYGAIGTKPYMAPELLLHQKYDPFKADIWSLGVTFYAIAYGTKPWPKSATARNLEVSITNGIVNYPSRLHPSYIQFLKGMINVKPSKRKSIDQLLNILQENFRKKKITSHKINTYSSLDFHAKDMRSVGKLLISNSKSSFFQNSQNTGLAGSKTSRSTFQLNDPTSDAAFDGCQSNQEAPVENVTDDNVNHTAKLNQSCSTNNMEVLNNMKNSQSSGSLLLDNKFNNISPLSEGVRSCNTFYGLQKSNANVNNKHNCASTEEEIQFPMSLAIQSYNCVSYSHIMIRRSTKRRKANFDLGMIKNE</sequence>
<reference evidence="6" key="1">
    <citation type="submission" date="2016-10" db="EMBL/GenBank/DDBJ databases">
        <authorList>
            <person name="Benchimol M."/>
            <person name="Almeida L.G."/>
            <person name="Vasconcelos A.T."/>
            <person name="Perreira-Neves A."/>
            <person name="Rosa I.A."/>
            <person name="Tasca T."/>
            <person name="Bogo M.R."/>
            <person name="de Souza W."/>
        </authorList>
    </citation>
    <scope>NUCLEOTIDE SEQUENCE [LARGE SCALE GENOMIC DNA]</scope>
    <source>
        <strain evidence="6">K</strain>
    </source>
</reference>
<keyword evidence="2 3" id="KW-0067">ATP-binding</keyword>
<dbReference type="InterPro" id="IPR017441">
    <property type="entry name" value="Protein_kinase_ATP_BS"/>
</dbReference>
<comment type="caution">
    <text evidence="6">The sequence shown here is derived from an EMBL/GenBank/DDBJ whole genome shotgun (WGS) entry which is preliminary data.</text>
</comment>
<evidence type="ECO:0000256" key="2">
    <source>
        <dbReference type="ARBA" id="ARBA00022840"/>
    </source>
</evidence>
<dbReference type="Gene3D" id="1.10.510.10">
    <property type="entry name" value="Transferase(Phosphotransferase) domain 1"/>
    <property type="match status" value="1"/>
</dbReference>
<dbReference type="PANTHER" id="PTHR24362">
    <property type="entry name" value="SERINE/THREONINE-PROTEIN KINASE NEK"/>
    <property type="match status" value="1"/>
</dbReference>
<dbReference type="InterPro" id="IPR008271">
    <property type="entry name" value="Ser/Thr_kinase_AS"/>
</dbReference>
<dbReference type="PROSITE" id="PS00108">
    <property type="entry name" value="PROTEIN_KINASE_ST"/>
    <property type="match status" value="1"/>
</dbReference>
<name>A0A1J4KC76_9EUKA</name>
<dbReference type="GO" id="GO:0004674">
    <property type="term" value="F:protein serine/threonine kinase activity"/>
    <property type="evidence" value="ECO:0007669"/>
    <property type="project" value="UniProtKB-KW"/>
</dbReference>
<dbReference type="OrthoDB" id="541276at2759"/>
<evidence type="ECO:0000313" key="6">
    <source>
        <dbReference type="EMBL" id="OHT08578.1"/>
    </source>
</evidence>
<keyword evidence="1 3" id="KW-0547">Nucleotide-binding</keyword>